<organism evidence="1 2">
    <name type="scientific">Atlanticothrix silvestris CENA357</name>
    <dbReference type="NCBI Taxonomy" id="1725252"/>
    <lineage>
        <taxon>Bacteria</taxon>
        <taxon>Bacillati</taxon>
        <taxon>Cyanobacteriota</taxon>
        <taxon>Cyanophyceae</taxon>
        <taxon>Nostocales</taxon>
        <taxon>Nodulariaceae</taxon>
        <taxon>Atlanticothrix</taxon>
        <taxon>Atlanticothrix silvestris</taxon>
    </lineage>
</organism>
<evidence type="ECO:0000313" key="1">
    <source>
        <dbReference type="EMBL" id="MBH8553602.1"/>
    </source>
</evidence>
<dbReference type="Proteomes" id="UP000599391">
    <property type="component" value="Unassembled WGS sequence"/>
</dbReference>
<feature type="non-terminal residue" evidence="1">
    <location>
        <position position="142"/>
    </location>
</feature>
<dbReference type="EMBL" id="JAECZB010000037">
    <property type="protein sequence ID" value="MBH8553602.1"/>
    <property type="molecule type" value="Genomic_DNA"/>
</dbReference>
<reference evidence="1 2" key="1">
    <citation type="journal article" date="2021" name="Int. J. Syst. Evol. Microbiol.">
        <title>Amazonocrinis nigriterrae gen. nov., sp. nov., Atlanticothrix silvestris gen. nov., sp. nov. and Dendronalium phyllosphericum gen. nov., sp. nov., nostocacean cyanobacteria from Brazilian environments.</title>
        <authorList>
            <person name="Alvarenga D.O."/>
            <person name="Andreote A.P.D."/>
            <person name="Branco L.H.Z."/>
            <person name="Delbaje E."/>
            <person name="Cruz R.B."/>
            <person name="Varani A.M."/>
            <person name="Fiore M.F."/>
        </authorList>
    </citation>
    <scope>NUCLEOTIDE SEQUENCE [LARGE SCALE GENOMIC DNA]</scope>
    <source>
        <strain evidence="1 2">CENA357</strain>
    </source>
</reference>
<sequence>MLPKFYQNCFQNVLTPAQYKMLEILIMLLQFHKTVTIEKLATVFPQPIKFESRRRSIQRFLLLPELSIQYIWFPLLKRWVKNSRQSQEKQLIFAIDRTQWRGENVFVISLIEQKRAIPVYWLLLTKRGCSNLGEQKKLIRPL</sequence>
<proteinExistence type="predicted"/>
<keyword evidence="2" id="KW-1185">Reference proteome</keyword>
<accession>A0A8J7HE15</accession>
<evidence type="ECO:0000313" key="2">
    <source>
        <dbReference type="Proteomes" id="UP000599391"/>
    </source>
</evidence>
<comment type="caution">
    <text evidence="1">The sequence shown here is derived from an EMBL/GenBank/DDBJ whole genome shotgun (WGS) entry which is preliminary data.</text>
</comment>
<gene>
    <name evidence="1" type="ORF">I8751_14725</name>
</gene>
<dbReference type="AlphaFoldDB" id="A0A8J7HE15"/>
<protein>
    <submittedName>
        <fullName evidence="1">IS4 family transposase</fullName>
    </submittedName>
</protein>
<name>A0A8J7HE15_9CYAN</name>